<dbReference type="NCBIfam" id="NF005905">
    <property type="entry name" value="PRK07883.1-3"/>
    <property type="match status" value="1"/>
</dbReference>
<dbReference type="InterPro" id="IPR012337">
    <property type="entry name" value="RNaseH-like_sf"/>
</dbReference>
<dbReference type="OrthoDB" id="9803913at2"/>
<sequence length="564" mass="61258">MPVVPTVTAIQDSFEDLGESLFETTFVVVDLETTGGSPRTAAITEIGAVKVRGGVVLGEFQTLVNAGVDVPPFIAALTGITSEMLRDQPSLGQALASFLEFARGGVLVAHNAPFDIGFLKRSCDRLGYVWPGFEVVDTVPLARAVVPKDEVPNHKLETLARHFRATVTPEHRALADARATVDVLHALLERHASRGVTHRGDLATACARVPDQVRRRRTLADDLTTGAGVYIFRSAEGLPLYVGRSGNVRARVRQYFTAGERRGRIAEMVRLAGRVDEVPCASGLEARVRELRLIAELEPPYNRKSTRQFHQHWVTMSAEAHPRLIVTRKPPPAPAIGPFTSAARAREVVEAIQEAFDIRTCTTRLPLSPKPGAKSCARHEIGRCSAPCILASPAETPDVRAVQALLAGSVGELVRRYLARIQELAAAQRYEGAAWARDRLRKVLSHIDHSVWHDYLRSAESLEIASPVRDSQDVEIDVAVRGRHVGSARVPRDGIHRALEAIRLTADLRPPDLASAEEVAMLAEQLRSPGVRLLTAGTVPPFGNEARQALDAIFPADSGATISA</sequence>
<keyword evidence="1" id="KW-0269">Exonuclease</keyword>
<dbReference type="SUPFAM" id="SSF82771">
    <property type="entry name" value="GIY-YIG endonuclease"/>
    <property type="match status" value="1"/>
</dbReference>
<dbReference type="Pfam" id="PF00929">
    <property type="entry name" value="RNase_T"/>
    <property type="match status" value="1"/>
</dbReference>
<dbReference type="SMART" id="SM00465">
    <property type="entry name" value="GIYc"/>
    <property type="match status" value="1"/>
</dbReference>
<dbReference type="NCBIfam" id="NF005907">
    <property type="entry name" value="PRK07883.1-5"/>
    <property type="match status" value="1"/>
</dbReference>
<dbReference type="InterPro" id="IPR006054">
    <property type="entry name" value="DnaQ"/>
</dbReference>
<name>A0A542ZVE8_RARFA</name>
<organism evidence="3 4">
    <name type="scientific">Rarobacter faecitabidus</name>
    <dbReference type="NCBI Taxonomy" id="13243"/>
    <lineage>
        <taxon>Bacteria</taxon>
        <taxon>Bacillati</taxon>
        <taxon>Actinomycetota</taxon>
        <taxon>Actinomycetes</taxon>
        <taxon>Micrococcales</taxon>
        <taxon>Rarobacteraceae</taxon>
        <taxon>Rarobacter</taxon>
    </lineage>
</organism>
<dbReference type="GO" id="GO:0003887">
    <property type="term" value="F:DNA-directed DNA polymerase activity"/>
    <property type="evidence" value="ECO:0007669"/>
    <property type="project" value="InterPro"/>
</dbReference>
<evidence type="ECO:0000259" key="2">
    <source>
        <dbReference type="PROSITE" id="PS50164"/>
    </source>
</evidence>
<dbReference type="NCBIfam" id="TIGR00573">
    <property type="entry name" value="dnaq"/>
    <property type="match status" value="1"/>
</dbReference>
<comment type="caution">
    <text evidence="3">The sequence shown here is derived from an EMBL/GenBank/DDBJ whole genome shotgun (WGS) entry which is preliminary data.</text>
</comment>
<dbReference type="GO" id="GO:0003677">
    <property type="term" value="F:DNA binding"/>
    <property type="evidence" value="ECO:0007669"/>
    <property type="project" value="InterPro"/>
</dbReference>
<keyword evidence="1" id="KW-0540">Nuclease</keyword>
<dbReference type="GO" id="GO:0006289">
    <property type="term" value="P:nucleotide-excision repair"/>
    <property type="evidence" value="ECO:0007669"/>
    <property type="project" value="InterPro"/>
</dbReference>
<dbReference type="InterPro" id="IPR013520">
    <property type="entry name" value="Ribonucl_H"/>
</dbReference>
<feature type="domain" description="GIY-YIG" evidence="2">
    <location>
        <begin position="225"/>
        <end position="303"/>
    </location>
</feature>
<dbReference type="GO" id="GO:0006260">
    <property type="term" value="P:DNA replication"/>
    <property type="evidence" value="ECO:0007669"/>
    <property type="project" value="InterPro"/>
</dbReference>
<dbReference type="EMBL" id="VFOS01000001">
    <property type="protein sequence ID" value="TQL64335.1"/>
    <property type="molecule type" value="Genomic_DNA"/>
</dbReference>
<dbReference type="Gene3D" id="3.30.420.10">
    <property type="entry name" value="Ribonuclease H-like superfamily/Ribonuclease H"/>
    <property type="match status" value="1"/>
</dbReference>
<accession>A0A542ZVE8</accession>
<dbReference type="SMART" id="SM00479">
    <property type="entry name" value="EXOIII"/>
    <property type="match status" value="1"/>
</dbReference>
<evidence type="ECO:0000256" key="1">
    <source>
        <dbReference type="ARBA" id="ARBA00022839"/>
    </source>
</evidence>
<dbReference type="InterPro" id="IPR050066">
    <property type="entry name" value="UvrABC_protein_C"/>
</dbReference>
<keyword evidence="4" id="KW-1185">Reference proteome</keyword>
<gene>
    <name evidence="3" type="ORF">FB461_0837</name>
</gene>
<evidence type="ECO:0000313" key="4">
    <source>
        <dbReference type="Proteomes" id="UP000315389"/>
    </source>
</evidence>
<dbReference type="CDD" id="cd06127">
    <property type="entry name" value="DEDDh"/>
    <property type="match status" value="1"/>
</dbReference>
<dbReference type="SUPFAM" id="SSF53098">
    <property type="entry name" value="Ribonuclease H-like"/>
    <property type="match status" value="1"/>
</dbReference>
<keyword evidence="1" id="KW-0378">Hydrolase</keyword>
<dbReference type="AlphaFoldDB" id="A0A542ZVE8"/>
<protein>
    <submittedName>
        <fullName evidence="3">DNA polymerase-3 subunit epsilon</fullName>
    </submittedName>
</protein>
<evidence type="ECO:0000313" key="3">
    <source>
        <dbReference type="EMBL" id="TQL64335.1"/>
    </source>
</evidence>
<dbReference type="PROSITE" id="PS50164">
    <property type="entry name" value="GIY_YIG"/>
    <property type="match status" value="1"/>
</dbReference>
<proteinExistence type="predicted"/>
<dbReference type="FunFam" id="3.30.420.10:FF:000045">
    <property type="entry name" value="3'-5' exonuclease DinG"/>
    <property type="match status" value="1"/>
</dbReference>
<dbReference type="InterPro" id="IPR000305">
    <property type="entry name" value="GIY-YIG_endonuc"/>
</dbReference>
<dbReference type="InterPro" id="IPR035901">
    <property type="entry name" value="GIY-YIG_endonuc_sf"/>
</dbReference>
<dbReference type="RefSeq" id="WP_142119205.1">
    <property type="nucleotide sequence ID" value="NZ_BAAASV010000003.1"/>
</dbReference>
<dbReference type="InterPro" id="IPR036397">
    <property type="entry name" value="RNaseH_sf"/>
</dbReference>
<dbReference type="GO" id="GO:0009380">
    <property type="term" value="C:excinuclease repair complex"/>
    <property type="evidence" value="ECO:0007669"/>
    <property type="project" value="TreeGrafter"/>
</dbReference>
<dbReference type="Gene3D" id="3.40.1440.10">
    <property type="entry name" value="GIY-YIG endonuclease"/>
    <property type="match status" value="1"/>
</dbReference>
<dbReference type="GO" id="GO:0004527">
    <property type="term" value="F:exonuclease activity"/>
    <property type="evidence" value="ECO:0007669"/>
    <property type="project" value="UniProtKB-KW"/>
</dbReference>
<dbReference type="PANTHER" id="PTHR30562:SF1">
    <property type="entry name" value="UVRABC SYSTEM PROTEIN C"/>
    <property type="match status" value="1"/>
</dbReference>
<dbReference type="PANTHER" id="PTHR30562">
    <property type="entry name" value="UVRC/OXIDOREDUCTASE"/>
    <property type="match status" value="1"/>
</dbReference>
<dbReference type="InterPro" id="IPR047296">
    <property type="entry name" value="GIY-YIG_UvrC_Cho"/>
</dbReference>
<dbReference type="Proteomes" id="UP000315389">
    <property type="component" value="Unassembled WGS sequence"/>
</dbReference>
<reference evidence="3 4" key="1">
    <citation type="submission" date="2019-06" db="EMBL/GenBank/DDBJ databases">
        <title>Sequencing the genomes of 1000 actinobacteria strains.</title>
        <authorList>
            <person name="Klenk H.-P."/>
        </authorList>
    </citation>
    <scope>NUCLEOTIDE SEQUENCE [LARGE SCALE GENOMIC DNA]</scope>
    <source>
        <strain evidence="3 4">DSM 4813</strain>
    </source>
</reference>
<dbReference type="CDD" id="cd10434">
    <property type="entry name" value="GIY-YIG_UvrC_Cho"/>
    <property type="match status" value="1"/>
</dbReference>